<protein>
    <submittedName>
        <fullName evidence="2">DUF2326 domain-containing protein</fullName>
    </submittedName>
</protein>
<evidence type="ECO:0000313" key="2">
    <source>
        <dbReference type="EMBL" id="WFN55198.1"/>
    </source>
</evidence>
<dbReference type="Pfam" id="PF10088">
    <property type="entry name" value="DUF2326"/>
    <property type="match status" value="1"/>
</dbReference>
<dbReference type="EMBL" id="CP114280">
    <property type="protein sequence ID" value="WFN55198.1"/>
    <property type="molecule type" value="Genomic_DNA"/>
</dbReference>
<gene>
    <name evidence="2" type="ORF">O1Q98_16480</name>
</gene>
<dbReference type="Proteomes" id="UP001219630">
    <property type="component" value="Chromosome"/>
</dbReference>
<proteinExistence type="predicted"/>
<evidence type="ECO:0000259" key="1">
    <source>
        <dbReference type="Pfam" id="PF10088"/>
    </source>
</evidence>
<accession>A0ABY8G5J2</accession>
<name>A0ABY8G5J2_9GAMM</name>
<organism evidence="2 3">
    <name type="scientific">Dickeya lacustris</name>
    <dbReference type="NCBI Taxonomy" id="2259638"/>
    <lineage>
        <taxon>Bacteria</taxon>
        <taxon>Pseudomonadati</taxon>
        <taxon>Pseudomonadota</taxon>
        <taxon>Gammaproteobacteria</taxon>
        <taxon>Enterobacterales</taxon>
        <taxon>Pectobacteriaceae</taxon>
        <taxon>Dickeya</taxon>
    </lineage>
</organism>
<evidence type="ECO:0000313" key="3">
    <source>
        <dbReference type="Proteomes" id="UP001219630"/>
    </source>
</evidence>
<dbReference type="RefSeq" id="WP_125258569.1">
    <property type="nucleotide sequence ID" value="NZ_CP114280.1"/>
</dbReference>
<sequence length="542" mass="61109">MLRKVSCDLFNKGEIIFGYGLNVILGDNDAKNSIGKSTALMVVDFAMGGNSLLKDKAGVIKALGHHRYNFEFNFGGVPYFFSRTTEFSNTVQICNDNYISVDEINIDAYTDMLKSKYEMGHLSSSFRSVAGPFSRIWNKGELDPEHPFAGDEKESEAVAVNRLIDIFEYTDEISGEKTVLDEQEKKKSIISKSMKAEIIPNINKTKYNENLKIISDNAQVIDGLKTGFNGALSAYEALFDAELRSTQQYVNELTHKKQKLLSRATRLERDIMGITPKLAANIALVQEFIPSVNTERLHKVEAFHQGICKLVGKELKKDLTNVKVEIDAITSEISELESIIRSSLAKKGTPDDLFKRVFELKEKTDKAVLENKYYETKVAATEQVKLTKERLNNIYNGIFLTIEHVLNFKLSNFNKVVYGPTRNPSQLRINSEKSYTFTSPEDTGTGKSYAGLVGFDLAMLSLTKLPFVIHDSVIYKNIEVPATRNILRILSTMNKKQIFLAFDEATKFGSKAERILISHSRLKLSDSSLLYIKDWREKSIIG</sequence>
<keyword evidence="3" id="KW-1185">Reference proteome</keyword>
<reference evidence="2 3" key="1">
    <citation type="submission" date="2022-12" db="EMBL/GenBank/DDBJ databases">
        <title>Complete genome sequencing of Dickeya lacustris type strain LMG30899.</title>
        <authorList>
            <person name="Dobhal S."/>
            <person name="Arizala D."/>
            <person name="Arif M."/>
        </authorList>
    </citation>
    <scope>NUCLEOTIDE SEQUENCE [LARGE SCALE GENOMIC DNA]</scope>
    <source>
        <strain evidence="2 3">LMG30899</strain>
    </source>
</reference>
<feature type="domain" description="DUF2326" evidence="1">
    <location>
        <begin position="416"/>
        <end position="526"/>
    </location>
</feature>
<dbReference type="InterPro" id="IPR018760">
    <property type="entry name" value="DUF2326"/>
</dbReference>